<gene>
    <name evidence="1" type="ORF">DCAF_LOCUS149</name>
</gene>
<feature type="non-terminal residue" evidence="1">
    <location>
        <position position="125"/>
    </location>
</feature>
<dbReference type="AlphaFoldDB" id="A0AAV1QQU4"/>
<sequence length="125" mass="13908">MEVVGRARMSVALGDSFGGYGVVLFVAPGCSLRRFRWIWCSFGFSFAGLGTWGEKERQTILVSTLAPNNTEFIEGIMGHEHSILEYKSTSKMRLAHITTSPPNPSHFTILVRSIPYSLEESYSNS</sequence>
<evidence type="ECO:0000313" key="1">
    <source>
        <dbReference type="EMBL" id="CAK7322539.1"/>
    </source>
</evidence>
<evidence type="ECO:0000313" key="2">
    <source>
        <dbReference type="Proteomes" id="UP001314170"/>
    </source>
</evidence>
<name>A0AAV1QQU4_9ROSI</name>
<dbReference type="Proteomes" id="UP001314170">
    <property type="component" value="Unassembled WGS sequence"/>
</dbReference>
<protein>
    <submittedName>
        <fullName evidence="1">Uncharacterized protein</fullName>
    </submittedName>
</protein>
<comment type="caution">
    <text evidence="1">The sequence shown here is derived from an EMBL/GenBank/DDBJ whole genome shotgun (WGS) entry which is preliminary data.</text>
</comment>
<reference evidence="1 2" key="1">
    <citation type="submission" date="2024-01" db="EMBL/GenBank/DDBJ databases">
        <authorList>
            <person name="Waweru B."/>
        </authorList>
    </citation>
    <scope>NUCLEOTIDE SEQUENCE [LARGE SCALE GENOMIC DNA]</scope>
</reference>
<proteinExistence type="predicted"/>
<accession>A0AAV1QQU4</accession>
<keyword evidence="2" id="KW-1185">Reference proteome</keyword>
<dbReference type="EMBL" id="CAWUPB010000026">
    <property type="protein sequence ID" value="CAK7322539.1"/>
    <property type="molecule type" value="Genomic_DNA"/>
</dbReference>
<organism evidence="1 2">
    <name type="scientific">Dovyalis caffra</name>
    <dbReference type="NCBI Taxonomy" id="77055"/>
    <lineage>
        <taxon>Eukaryota</taxon>
        <taxon>Viridiplantae</taxon>
        <taxon>Streptophyta</taxon>
        <taxon>Embryophyta</taxon>
        <taxon>Tracheophyta</taxon>
        <taxon>Spermatophyta</taxon>
        <taxon>Magnoliopsida</taxon>
        <taxon>eudicotyledons</taxon>
        <taxon>Gunneridae</taxon>
        <taxon>Pentapetalae</taxon>
        <taxon>rosids</taxon>
        <taxon>fabids</taxon>
        <taxon>Malpighiales</taxon>
        <taxon>Salicaceae</taxon>
        <taxon>Flacourtieae</taxon>
        <taxon>Dovyalis</taxon>
    </lineage>
</organism>